<dbReference type="Gene3D" id="3.30.390.30">
    <property type="match status" value="1"/>
</dbReference>
<dbReference type="RefSeq" id="WP_089015606.1">
    <property type="nucleotide sequence ID" value="NZ_LT607754.1"/>
</dbReference>
<dbReference type="OrthoDB" id="1145at2"/>
<evidence type="ECO:0000256" key="1">
    <source>
        <dbReference type="ARBA" id="ARBA00001974"/>
    </source>
</evidence>
<evidence type="ECO:0000256" key="3">
    <source>
        <dbReference type="ARBA" id="ARBA00022827"/>
    </source>
</evidence>
<dbReference type="Pfam" id="PF14759">
    <property type="entry name" value="Reductase_C"/>
    <property type="match status" value="1"/>
</dbReference>
<name>A0A1C5K5F9_9ACTN</name>
<evidence type="ECO:0000313" key="8">
    <source>
        <dbReference type="Proteomes" id="UP000198221"/>
    </source>
</evidence>
<dbReference type="Proteomes" id="UP000198221">
    <property type="component" value="Chromosome I"/>
</dbReference>
<dbReference type="SUPFAM" id="SSF55424">
    <property type="entry name" value="FAD/NAD-linked reductases, dimerisation (C-terminal) domain"/>
    <property type="match status" value="1"/>
</dbReference>
<gene>
    <name evidence="7" type="ORF">GA0070613_6439</name>
</gene>
<reference evidence="8" key="1">
    <citation type="submission" date="2016-06" db="EMBL/GenBank/DDBJ databases">
        <authorList>
            <person name="Varghese N."/>
            <person name="Submissions Spin"/>
        </authorList>
    </citation>
    <scope>NUCLEOTIDE SEQUENCE [LARGE SCALE GENOMIC DNA]</scope>
    <source>
        <strain evidence="8">DSM 43819</strain>
    </source>
</reference>
<evidence type="ECO:0000259" key="6">
    <source>
        <dbReference type="Pfam" id="PF14759"/>
    </source>
</evidence>
<sequence>MQNVVIVGASLAGTRAAEQLRSDGFDGAVVLLSDEQECAYDRPPLSKQYLQGQFTRDEISLLTEDELRGLDIDVRLGCRAIGLDAAGRILHVAGGESIPFDGCIVATGARPRLLPGLSEPLDRHIHVLRTAADAARLRAVLGPGVRLGIVGGGFIGCEVASTAAVLGAAVTVLERDPLPMSRVLGDLVGRQLADMQRSHQVELHSEAAVKDIRIGDGRDGAVEIHLMDGSRLSFDHVLVSVGAQPNVEWLESSGLRIEDGLVCDEKLFVTDHVVAAGDVARIEDTNGSLQRRIEHWTNAAAQGEVAAAGLLAGRTSARPFRAVPYVWSDQFGARLEIVGSPLGTDEVSEVWSSSDHNRRLYAYRRGESVTALVGFNAVECLVRIRRNLVGEAHITDAALRELETNLPLAS</sequence>
<accession>A0A1C5K5F9</accession>
<dbReference type="Gene3D" id="3.50.50.60">
    <property type="entry name" value="FAD/NAD(P)-binding domain"/>
    <property type="match status" value="2"/>
</dbReference>
<evidence type="ECO:0000259" key="5">
    <source>
        <dbReference type="Pfam" id="PF07992"/>
    </source>
</evidence>
<dbReference type="InterPro" id="IPR023753">
    <property type="entry name" value="FAD/NAD-binding_dom"/>
</dbReference>
<proteinExistence type="predicted"/>
<dbReference type="InterPro" id="IPR050446">
    <property type="entry name" value="FAD-oxidoreductase/Apoptosis"/>
</dbReference>
<comment type="cofactor">
    <cofactor evidence="1">
        <name>FAD</name>
        <dbReference type="ChEBI" id="CHEBI:57692"/>
    </cofactor>
</comment>
<feature type="domain" description="FAD/NAD(P)-binding" evidence="5">
    <location>
        <begin position="3"/>
        <end position="303"/>
    </location>
</feature>
<organism evidence="7 8">
    <name type="scientific">Micromonospora inositola</name>
    <dbReference type="NCBI Taxonomy" id="47865"/>
    <lineage>
        <taxon>Bacteria</taxon>
        <taxon>Bacillati</taxon>
        <taxon>Actinomycetota</taxon>
        <taxon>Actinomycetes</taxon>
        <taxon>Micromonosporales</taxon>
        <taxon>Micromonosporaceae</taxon>
        <taxon>Micromonospora</taxon>
    </lineage>
</organism>
<dbReference type="EMBL" id="LT607754">
    <property type="protein sequence ID" value="SCG78008.1"/>
    <property type="molecule type" value="Genomic_DNA"/>
</dbReference>
<keyword evidence="2" id="KW-0285">Flavoprotein</keyword>
<dbReference type="GO" id="GO:0005737">
    <property type="term" value="C:cytoplasm"/>
    <property type="evidence" value="ECO:0007669"/>
    <property type="project" value="TreeGrafter"/>
</dbReference>
<dbReference type="InterPro" id="IPR016156">
    <property type="entry name" value="FAD/NAD-linked_Rdtase_dimer_sf"/>
</dbReference>
<keyword evidence="4" id="KW-0560">Oxidoreductase</keyword>
<keyword evidence="8" id="KW-1185">Reference proteome</keyword>
<dbReference type="InterPro" id="IPR028202">
    <property type="entry name" value="Reductase_C"/>
</dbReference>
<dbReference type="PRINTS" id="PR00411">
    <property type="entry name" value="PNDRDTASEI"/>
</dbReference>
<evidence type="ECO:0000256" key="4">
    <source>
        <dbReference type="ARBA" id="ARBA00023002"/>
    </source>
</evidence>
<dbReference type="PRINTS" id="PR00368">
    <property type="entry name" value="FADPNR"/>
</dbReference>
<dbReference type="GO" id="GO:0016651">
    <property type="term" value="F:oxidoreductase activity, acting on NAD(P)H"/>
    <property type="evidence" value="ECO:0007669"/>
    <property type="project" value="TreeGrafter"/>
</dbReference>
<dbReference type="AlphaFoldDB" id="A0A1C5K5F9"/>
<dbReference type="SUPFAM" id="SSF51905">
    <property type="entry name" value="FAD/NAD(P)-binding domain"/>
    <property type="match status" value="2"/>
</dbReference>
<evidence type="ECO:0000313" key="7">
    <source>
        <dbReference type="EMBL" id="SCG78008.1"/>
    </source>
</evidence>
<protein>
    <submittedName>
        <fullName evidence="7">NADPH-dependent 2,4-dienoyl-CoA reductase, sulfur reductase</fullName>
    </submittedName>
</protein>
<dbReference type="PANTHER" id="PTHR43557:SF2">
    <property type="entry name" value="RIESKE DOMAIN-CONTAINING PROTEIN-RELATED"/>
    <property type="match status" value="1"/>
</dbReference>
<dbReference type="InterPro" id="IPR036188">
    <property type="entry name" value="FAD/NAD-bd_sf"/>
</dbReference>
<dbReference type="PANTHER" id="PTHR43557">
    <property type="entry name" value="APOPTOSIS-INDUCING FACTOR 1"/>
    <property type="match status" value="1"/>
</dbReference>
<dbReference type="Pfam" id="PF07992">
    <property type="entry name" value="Pyr_redox_2"/>
    <property type="match status" value="1"/>
</dbReference>
<evidence type="ECO:0000256" key="2">
    <source>
        <dbReference type="ARBA" id="ARBA00022630"/>
    </source>
</evidence>
<feature type="domain" description="Reductase C-terminal" evidence="6">
    <location>
        <begin position="325"/>
        <end position="406"/>
    </location>
</feature>
<keyword evidence="3" id="KW-0274">FAD</keyword>